<accession>A0ABS4FC44</accession>
<keyword evidence="1" id="KW-0812">Transmembrane</keyword>
<name>A0ABS4FC44_9BACL</name>
<evidence type="ECO:0000313" key="3">
    <source>
        <dbReference type="Proteomes" id="UP000706926"/>
    </source>
</evidence>
<keyword evidence="1" id="KW-1133">Transmembrane helix</keyword>
<proteinExistence type="predicted"/>
<organism evidence="2 3">
    <name type="scientific">Paenibacillus lactis</name>
    <dbReference type="NCBI Taxonomy" id="228574"/>
    <lineage>
        <taxon>Bacteria</taxon>
        <taxon>Bacillati</taxon>
        <taxon>Bacillota</taxon>
        <taxon>Bacilli</taxon>
        <taxon>Bacillales</taxon>
        <taxon>Paenibacillaceae</taxon>
        <taxon>Paenibacillus</taxon>
    </lineage>
</organism>
<dbReference type="RefSeq" id="WP_007128077.1">
    <property type="nucleotide sequence ID" value="NZ_CP139098.1"/>
</dbReference>
<evidence type="ECO:0000256" key="1">
    <source>
        <dbReference type="SAM" id="Phobius"/>
    </source>
</evidence>
<feature type="transmembrane region" description="Helical" evidence="1">
    <location>
        <begin position="64"/>
        <end position="86"/>
    </location>
</feature>
<keyword evidence="1" id="KW-0472">Membrane</keyword>
<dbReference type="GeneID" id="95404891"/>
<dbReference type="Proteomes" id="UP000706926">
    <property type="component" value="Unassembled WGS sequence"/>
</dbReference>
<comment type="caution">
    <text evidence="2">The sequence shown here is derived from an EMBL/GenBank/DDBJ whole genome shotgun (WGS) entry which is preliminary data.</text>
</comment>
<protein>
    <recommendedName>
        <fullName evidence="4">DUF3995 domain-containing protein</fullName>
    </recommendedName>
</protein>
<evidence type="ECO:0000313" key="2">
    <source>
        <dbReference type="EMBL" id="MBP1893820.1"/>
    </source>
</evidence>
<keyword evidence="3" id="KW-1185">Reference proteome</keyword>
<evidence type="ECO:0008006" key="4">
    <source>
        <dbReference type="Google" id="ProtNLM"/>
    </source>
</evidence>
<reference evidence="2 3" key="1">
    <citation type="submission" date="2021-03" db="EMBL/GenBank/DDBJ databases">
        <title>Genomic Encyclopedia of Type Strains, Phase IV (KMG-IV): sequencing the most valuable type-strain genomes for metagenomic binning, comparative biology and taxonomic classification.</title>
        <authorList>
            <person name="Goeker M."/>
        </authorList>
    </citation>
    <scope>NUCLEOTIDE SEQUENCE [LARGE SCALE GENOMIC DNA]</scope>
    <source>
        <strain evidence="2 3">DSM 15596</strain>
    </source>
</reference>
<feature type="transmembrane region" description="Helical" evidence="1">
    <location>
        <begin position="25"/>
        <end position="44"/>
    </location>
</feature>
<sequence length="227" mass="25059">MVRNVDSSFAIGWKKYARFTKTSEWAAYVGCFWALLYAVFVRFYQAAGGTIGLSAPIVDPTGGIYKASYVVGVIIMLCGFILLGLVKPWGRVVPSWIPWIGGVSVYRGLLLFPTLICSVFLIAHGAAGIITRVLFLTGLISLKMPPAFSGDVDMRVDALWDLFVYQPWFFIMGILSSLSAAYYVQTRGVSLSALRRGTLIFSWITIIVSAIFVAAIVFDFVDKLSFF</sequence>
<feature type="transmembrane region" description="Helical" evidence="1">
    <location>
        <begin position="196"/>
        <end position="218"/>
    </location>
</feature>
<gene>
    <name evidence="2" type="ORF">J2Z18_002923</name>
</gene>
<feature type="transmembrane region" description="Helical" evidence="1">
    <location>
        <begin position="109"/>
        <end position="142"/>
    </location>
</feature>
<dbReference type="EMBL" id="JAGGKI010000006">
    <property type="protein sequence ID" value="MBP1893820.1"/>
    <property type="molecule type" value="Genomic_DNA"/>
</dbReference>
<feature type="transmembrane region" description="Helical" evidence="1">
    <location>
        <begin position="162"/>
        <end position="184"/>
    </location>
</feature>